<dbReference type="GeneID" id="63689080"/>
<evidence type="ECO:0000313" key="2">
    <source>
        <dbReference type="Proteomes" id="UP000030653"/>
    </source>
</evidence>
<accession>M5FVG9</accession>
<organism evidence="1 2">
    <name type="scientific">Dacryopinax primogenitus (strain DJM 731)</name>
    <name type="common">Brown rot fungus</name>
    <dbReference type="NCBI Taxonomy" id="1858805"/>
    <lineage>
        <taxon>Eukaryota</taxon>
        <taxon>Fungi</taxon>
        <taxon>Dikarya</taxon>
        <taxon>Basidiomycota</taxon>
        <taxon>Agaricomycotina</taxon>
        <taxon>Dacrymycetes</taxon>
        <taxon>Dacrymycetales</taxon>
        <taxon>Dacrymycetaceae</taxon>
        <taxon>Dacryopinax</taxon>
    </lineage>
</organism>
<name>M5FVG9_DACPD</name>
<sequence>MFAYSSSEITPNNTDFAELDITARASHLHLFDGLSNADNDEIVSKIGQEYLWLGESEDGRSVEISSEKLTPLQLRKAYF</sequence>
<reference evidence="1 2" key="1">
    <citation type="journal article" date="2012" name="Science">
        <title>The Paleozoic origin of enzymatic lignin decomposition reconstructed from 31 fungal genomes.</title>
        <authorList>
            <person name="Floudas D."/>
            <person name="Binder M."/>
            <person name="Riley R."/>
            <person name="Barry K."/>
            <person name="Blanchette R.A."/>
            <person name="Henrissat B."/>
            <person name="Martinez A.T."/>
            <person name="Otillar R."/>
            <person name="Spatafora J.W."/>
            <person name="Yadav J.S."/>
            <person name="Aerts A."/>
            <person name="Benoit I."/>
            <person name="Boyd A."/>
            <person name="Carlson A."/>
            <person name="Copeland A."/>
            <person name="Coutinho P.M."/>
            <person name="de Vries R.P."/>
            <person name="Ferreira P."/>
            <person name="Findley K."/>
            <person name="Foster B."/>
            <person name="Gaskell J."/>
            <person name="Glotzer D."/>
            <person name="Gorecki P."/>
            <person name="Heitman J."/>
            <person name="Hesse C."/>
            <person name="Hori C."/>
            <person name="Igarashi K."/>
            <person name="Jurgens J.A."/>
            <person name="Kallen N."/>
            <person name="Kersten P."/>
            <person name="Kohler A."/>
            <person name="Kuees U."/>
            <person name="Kumar T.K.A."/>
            <person name="Kuo A."/>
            <person name="LaButti K."/>
            <person name="Larrondo L.F."/>
            <person name="Lindquist E."/>
            <person name="Ling A."/>
            <person name="Lombard V."/>
            <person name="Lucas S."/>
            <person name="Lundell T."/>
            <person name="Martin R."/>
            <person name="McLaughlin D.J."/>
            <person name="Morgenstern I."/>
            <person name="Morin E."/>
            <person name="Murat C."/>
            <person name="Nagy L.G."/>
            <person name="Nolan M."/>
            <person name="Ohm R.A."/>
            <person name="Patyshakuliyeva A."/>
            <person name="Rokas A."/>
            <person name="Ruiz-Duenas F.J."/>
            <person name="Sabat G."/>
            <person name="Salamov A."/>
            <person name="Samejima M."/>
            <person name="Schmutz J."/>
            <person name="Slot J.C."/>
            <person name="St John F."/>
            <person name="Stenlid J."/>
            <person name="Sun H."/>
            <person name="Sun S."/>
            <person name="Syed K."/>
            <person name="Tsang A."/>
            <person name="Wiebenga A."/>
            <person name="Young D."/>
            <person name="Pisabarro A."/>
            <person name="Eastwood D.C."/>
            <person name="Martin F."/>
            <person name="Cullen D."/>
            <person name="Grigoriev I.V."/>
            <person name="Hibbett D.S."/>
        </authorList>
    </citation>
    <scope>NUCLEOTIDE SEQUENCE [LARGE SCALE GENOMIC DNA]</scope>
    <source>
        <strain evidence="1 2">DJM-731 SS1</strain>
    </source>
</reference>
<gene>
    <name evidence="1" type="ORF">DACRYDRAFT_25117</name>
</gene>
<keyword evidence="2" id="KW-1185">Reference proteome</keyword>
<dbReference type="AlphaFoldDB" id="M5FVG9"/>
<dbReference type="OrthoDB" id="10329718at2759"/>
<protein>
    <submittedName>
        <fullName evidence="1">Uncharacterized protein</fullName>
    </submittedName>
</protein>
<dbReference type="HOGENOM" id="CLU_2605975_0_0_1"/>
<proteinExistence type="predicted"/>
<dbReference type="EMBL" id="JH795877">
    <property type="protein sequence ID" value="EJT97326.1"/>
    <property type="molecule type" value="Genomic_DNA"/>
</dbReference>
<dbReference type="RefSeq" id="XP_040624224.1">
    <property type="nucleotide sequence ID" value="XM_040774018.1"/>
</dbReference>
<dbReference type="Proteomes" id="UP000030653">
    <property type="component" value="Unassembled WGS sequence"/>
</dbReference>
<evidence type="ECO:0000313" key="1">
    <source>
        <dbReference type="EMBL" id="EJT97326.1"/>
    </source>
</evidence>